<dbReference type="WBParaSite" id="maker-PairedContig_4700-snap-gene-0.7-mRNA-1">
    <property type="protein sequence ID" value="maker-PairedContig_4700-snap-gene-0.7-mRNA-1"/>
    <property type="gene ID" value="maker-PairedContig_4700-snap-gene-0.7"/>
</dbReference>
<reference evidence="1" key="1">
    <citation type="submission" date="2016-11" db="UniProtKB">
        <authorList>
            <consortium name="WormBaseParasite"/>
        </authorList>
    </citation>
    <scope>IDENTIFICATION</scope>
    <source>
        <strain evidence="1">pt0022</strain>
    </source>
</reference>
<name>A0A1I8EU75_WUCBA</name>
<dbReference type="AlphaFoldDB" id="A0A1I8EU75"/>
<protein>
    <submittedName>
        <fullName evidence="1">Uncharacterized protein</fullName>
    </submittedName>
</protein>
<sequence length="91" mass="10398">MLKDDGLRDTNLSPAMKGVNYRFWLRSPRMISSTRCLMMSADSVRNFSHESSSVTHDNNQQKRVREKSHFESILQGSSLNLKCSAPIFCDT</sequence>
<proteinExistence type="predicted"/>
<organism evidence="1">
    <name type="scientific">Wuchereria bancrofti</name>
    <dbReference type="NCBI Taxonomy" id="6293"/>
    <lineage>
        <taxon>Eukaryota</taxon>
        <taxon>Metazoa</taxon>
        <taxon>Ecdysozoa</taxon>
        <taxon>Nematoda</taxon>
        <taxon>Chromadorea</taxon>
        <taxon>Rhabditida</taxon>
        <taxon>Spirurina</taxon>
        <taxon>Spiruromorpha</taxon>
        <taxon>Filarioidea</taxon>
        <taxon>Onchocercidae</taxon>
        <taxon>Wuchereria</taxon>
    </lineage>
</organism>
<evidence type="ECO:0000313" key="1">
    <source>
        <dbReference type="WBParaSite" id="maker-PairedContig_4700-snap-gene-0.7-mRNA-1"/>
    </source>
</evidence>
<accession>A0A1I8EU75</accession>